<gene>
    <name evidence="1" type="ORF">N8T08_009466</name>
</gene>
<dbReference type="EMBL" id="JAOPJF010000007">
    <property type="protein sequence ID" value="KAK1148461.1"/>
    <property type="molecule type" value="Genomic_DNA"/>
</dbReference>
<evidence type="ECO:0000313" key="2">
    <source>
        <dbReference type="Proteomes" id="UP001177260"/>
    </source>
</evidence>
<proteinExistence type="predicted"/>
<protein>
    <submittedName>
        <fullName evidence="1">Uncharacterized protein</fullName>
    </submittedName>
</protein>
<keyword evidence="2" id="KW-1185">Reference proteome</keyword>
<evidence type="ECO:0000313" key="1">
    <source>
        <dbReference type="EMBL" id="KAK1148461.1"/>
    </source>
</evidence>
<organism evidence="1 2">
    <name type="scientific">Aspergillus melleus</name>
    <dbReference type="NCBI Taxonomy" id="138277"/>
    <lineage>
        <taxon>Eukaryota</taxon>
        <taxon>Fungi</taxon>
        <taxon>Dikarya</taxon>
        <taxon>Ascomycota</taxon>
        <taxon>Pezizomycotina</taxon>
        <taxon>Eurotiomycetes</taxon>
        <taxon>Eurotiomycetidae</taxon>
        <taxon>Eurotiales</taxon>
        <taxon>Aspergillaceae</taxon>
        <taxon>Aspergillus</taxon>
        <taxon>Aspergillus subgen. Circumdati</taxon>
    </lineage>
</organism>
<sequence>MLHVKAHGAPISTLERAEETPVDLIAVKPQSPTPYPAPALRFQANIMTNGIILSASWHHRFMDSLGCQIVLGRLSQFCRLKETAGATPISPIQDATRRQTSNIGGSTKDHASFCDAYNFVGNHYQTDQISRGFFFCSRKIETLREACNSRLAEVGQSLKFRVSCDDIVTAIIWLSAAKARNRAFSVPHSSLIRYVSVRKLLPSSLSTAFFGNAVAIAKSHCNVHKLSSKDHGPYVVCEAARGMTRGTINDLSHLAWFIRSADTSIDENHVGELLATLRASLDWDSLTVSPADVSVSSFRKLTLYGLDFGDSFGPVRDVNFVDSNLHGQSIIRPERNCASDAPWEIRMAQPKKVFDFLETDPILTWASINGQPRL</sequence>
<dbReference type="Proteomes" id="UP001177260">
    <property type="component" value="Unassembled WGS sequence"/>
</dbReference>
<name>A0ACC3BDT1_9EURO</name>
<accession>A0ACC3BDT1</accession>
<comment type="caution">
    <text evidence="1">The sequence shown here is derived from an EMBL/GenBank/DDBJ whole genome shotgun (WGS) entry which is preliminary data.</text>
</comment>
<reference evidence="1 2" key="1">
    <citation type="journal article" date="2023" name="ACS Omega">
        <title>Identification of the Neoaspergillic Acid Biosynthesis Gene Cluster by Establishing an In Vitro CRISPR-Ribonucleoprotein Genetic System in Aspergillus melleus.</title>
        <authorList>
            <person name="Yuan B."/>
            <person name="Grau M.F."/>
            <person name="Murata R.M."/>
            <person name="Torok T."/>
            <person name="Venkateswaran K."/>
            <person name="Stajich J.E."/>
            <person name="Wang C.C.C."/>
        </authorList>
    </citation>
    <scope>NUCLEOTIDE SEQUENCE [LARGE SCALE GENOMIC DNA]</scope>
    <source>
        <strain evidence="1 2">IMV 1140</strain>
    </source>
</reference>